<dbReference type="Gene3D" id="3.40.850.10">
    <property type="entry name" value="Kinesin motor domain"/>
    <property type="match status" value="1"/>
</dbReference>
<dbReference type="GO" id="GO:0007018">
    <property type="term" value="P:microtubule-based movement"/>
    <property type="evidence" value="ECO:0007669"/>
    <property type="project" value="InterPro"/>
</dbReference>
<reference evidence="4 5" key="1">
    <citation type="journal article" date="2014" name="Nat. Genet.">
        <title>Genome sequence of the hot pepper provides insights into the evolution of pungency in Capsicum species.</title>
        <authorList>
            <person name="Kim S."/>
            <person name="Park M."/>
            <person name="Yeom S.I."/>
            <person name="Kim Y.M."/>
            <person name="Lee J.M."/>
            <person name="Lee H.A."/>
            <person name="Seo E."/>
            <person name="Choi J."/>
            <person name="Cheong K."/>
            <person name="Kim K.T."/>
            <person name="Jung K."/>
            <person name="Lee G.W."/>
            <person name="Oh S.K."/>
            <person name="Bae C."/>
            <person name="Kim S.B."/>
            <person name="Lee H.Y."/>
            <person name="Kim S.Y."/>
            <person name="Kim M.S."/>
            <person name="Kang B.C."/>
            <person name="Jo Y.D."/>
            <person name="Yang H.B."/>
            <person name="Jeong H.J."/>
            <person name="Kang W.H."/>
            <person name="Kwon J.K."/>
            <person name="Shin C."/>
            <person name="Lim J.Y."/>
            <person name="Park J.H."/>
            <person name="Huh J.H."/>
            <person name="Kim J.S."/>
            <person name="Kim B.D."/>
            <person name="Cohen O."/>
            <person name="Paran I."/>
            <person name="Suh M.C."/>
            <person name="Lee S.B."/>
            <person name="Kim Y.K."/>
            <person name="Shin Y."/>
            <person name="Noh S.J."/>
            <person name="Park J."/>
            <person name="Seo Y.S."/>
            <person name="Kwon S.Y."/>
            <person name="Kim H.A."/>
            <person name="Park J.M."/>
            <person name="Kim H.J."/>
            <person name="Choi S.B."/>
            <person name="Bosland P.W."/>
            <person name="Reeves G."/>
            <person name="Jo S.H."/>
            <person name="Lee B.W."/>
            <person name="Cho H.T."/>
            <person name="Choi H.S."/>
            <person name="Lee M.S."/>
            <person name="Yu Y."/>
            <person name="Do Choi Y."/>
            <person name="Park B.S."/>
            <person name="van Deynze A."/>
            <person name="Ashrafi H."/>
            <person name="Hill T."/>
            <person name="Kim W.T."/>
            <person name="Pai H.S."/>
            <person name="Ahn H.K."/>
            <person name="Yeam I."/>
            <person name="Giovannoni J.J."/>
            <person name="Rose J.K."/>
            <person name="Sorensen I."/>
            <person name="Lee S.J."/>
            <person name="Kim R.W."/>
            <person name="Choi I.Y."/>
            <person name="Choi B.S."/>
            <person name="Lim J.S."/>
            <person name="Lee Y.H."/>
            <person name="Choi D."/>
        </authorList>
    </citation>
    <scope>NUCLEOTIDE SEQUENCE [LARGE SCALE GENOMIC DNA]</scope>
    <source>
        <strain evidence="5">cv. CM334</strain>
    </source>
</reference>
<dbReference type="GO" id="GO:0003777">
    <property type="term" value="F:microtubule motor activity"/>
    <property type="evidence" value="ECO:0007669"/>
    <property type="project" value="InterPro"/>
</dbReference>
<evidence type="ECO:0000259" key="3">
    <source>
        <dbReference type="PROSITE" id="PS50067"/>
    </source>
</evidence>
<dbReference type="STRING" id="4072.A0A2G2Z1F8"/>
<dbReference type="Proteomes" id="UP000222542">
    <property type="component" value="Unassembled WGS sequence"/>
</dbReference>
<evidence type="ECO:0000313" key="4">
    <source>
        <dbReference type="EMBL" id="PHT75857.1"/>
    </source>
</evidence>
<dbReference type="PANTHER" id="PTHR47972:SF18">
    <property type="entry name" value="KINESIN-LIKE PROTEIN KIN-14R"/>
    <property type="match status" value="1"/>
</dbReference>
<name>A0A2G2Z1F8_CAPAN</name>
<keyword evidence="1" id="KW-0505">Motor protein</keyword>
<accession>A0A2G2Z1F8</accession>
<dbReference type="InterPro" id="IPR036961">
    <property type="entry name" value="Kinesin_motor_dom_sf"/>
</dbReference>
<comment type="similarity">
    <text evidence="2">Belongs to the TRAFAC class myosin-kinesin ATPase superfamily. Kinesin family.</text>
</comment>
<dbReference type="Gramene" id="PHT75857">
    <property type="protein sequence ID" value="PHT75857"/>
    <property type="gene ID" value="T459_19379"/>
</dbReference>
<keyword evidence="5" id="KW-1185">Reference proteome</keyword>
<dbReference type="EMBL" id="AYRZ02000007">
    <property type="protein sequence ID" value="PHT75857.1"/>
    <property type="molecule type" value="Genomic_DNA"/>
</dbReference>
<dbReference type="AlphaFoldDB" id="A0A2G2Z1F8"/>
<feature type="domain" description="Kinesin motor" evidence="3">
    <location>
        <begin position="1"/>
        <end position="118"/>
    </location>
</feature>
<protein>
    <recommendedName>
        <fullName evidence="3">Kinesin motor domain-containing protein</fullName>
    </recommendedName>
</protein>
<comment type="caution">
    <text evidence="2">Lacks conserved residue(s) required for the propagation of feature annotation.</text>
</comment>
<dbReference type="GO" id="GO:0005524">
    <property type="term" value="F:ATP binding"/>
    <property type="evidence" value="ECO:0007669"/>
    <property type="project" value="InterPro"/>
</dbReference>
<dbReference type="OMA" id="KGINYRT"/>
<evidence type="ECO:0000256" key="1">
    <source>
        <dbReference type="ARBA" id="ARBA00023175"/>
    </source>
</evidence>
<gene>
    <name evidence="4" type="ORF">T459_19379</name>
</gene>
<proteinExistence type="inferred from homology"/>
<dbReference type="PANTHER" id="PTHR47972">
    <property type="entry name" value="KINESIN-LIKE PROTEIN KLP-3"/>
    <property type="match status" value="1"/>
</dbReference>
<dbReference type="Pfam" id="PF00225">
    <property type="entry name" value="Kinesin"/>
    <property type="match status" value="1"/>
</dbReference>
<dbReference type="SUPFAM" id="SSF52540">
    <property type="entry name" value="P-loop containing nucleoside triphosphate hydrolases"/>
    <property type="match status" value="1"/>
</dbReference>
<organism evidence="4 5">
    <name type="scientific">Capsicum annuum</name>
    <name type="common">Capsicum pepper</name>
    <dbReference type="NCBI Taxonomy" id="4072"/>
    <lineage>
        <taxon>Eukaryota</taxon>
        <taxon>Viridiplantae</taxon>
        <taxon>Streptophyta</taxon>
        <taxon>Embryophyta</taxon>
        <taxon>Tracheophyta</taxon>
        <taxon>Spermatophyta</taxon>
        <taxon>Magnoliopsida</taxon>
        <taxon>eudicotyledons</taxon>
        <taxon>Gunneridae</taxon>
        <taxon>Pentapetalae</taxon>
        <taxon>asterids</taxon>
        <taxon>lamiids</taxon>
        <taxon>Solanales</taxon>
        <taxon>Solanaceae</taxon>
        <taxon>Solanoideae</taxon>
        <taxon>Capsiceae</taxon>
        <taxon>Capsicum</taxon>
    </lineage>
</organism>
<dbReference type="PROSITE" id="PS50067">
    <property type="entry name" value="KINESIN_MOTOR_2"/>
    <property type="match status" value="1"/>
</dbReference>
<comment type="caution">
    <text evidence="4">The sequence shown here is derived from an EMBL/GenBank/DDBJ whole genome shotgun (WGS) entry which is preliminary data.</text>
</comment>
<evidence type="ECO:0000313" key="5">
    <source>
        <dbReference type="Proteomes" id="UP000222542"/>
    </source>
</evidence>
<evidence type="ECO:0000256" key="2">
    <source>
        <dbReference type="PROSITE-ProRule" id="PRU00283"/>
    </source>
</evidence>
<reference evidence="4 5" key="2">
    <citation type="journal article" date="2017" name="Genome Biol.">
        <title>New reference genome sequences of hot pepper reveal the massive evolution of plant disease-resistance genes by retroduplication.</title>
        <authorList>
            <person name="Kim S."/>
            <person name="Park J."/>
            <person name="Yeom S.I."/>
            <person name="Kim Y.M."/>
            <person name="Seo E."/>
            <person name="Kim K.T."/>
            <person name="Kim M.S."/>
            <person name="Lee J.M."/>
            <person name="Cheong K."/>
            <person name="Shin H.S."/>
            <person name="Kim S.B."/>
            <person name="Han K."/>
            <person name="Lee J."/>
            <person name="Park M."/>
            <person name="Lee H.A."/>
            <person name="Lee H.Y."/>
            <person name="Lee Y."/>
            <person name="Oh S."/>
            <person name="Lee J.H."/>
            <person name="Choi E."/>
            <person name="Choi E."/>
            <person name="Lee S.E."/>
            <person name="Jeon J."/>
            <person name="Kim H."/>
            <person name="Choi G."/>
            <person name="Song H."/>
            <person name="Lee J."/>
            <person name="Lee S.C."/>
            <person name="Kwon J.K."/>
            <person name="Lee H.Y."/>
            <person name="Koo N."/>
            <person name="Hong Y."/>
            <person name="Kim R.W."/>
            <person name="Kang W.H."/>
            <person name="Huh J.H."/>
            <person name="Kang B.C."/>
            <person name="Yang T.J."/>
            <person name="Lee Y.H."/>
            <person name="Bennetzen J.L."/>
            <person name="Choi D."/>
        </authorList>
    </citation>
    <scope>NUCLEOTIDE SEQUENCE [LARGE SCALE GENOMIC DNA]</scope>
    <source>
        <strain evidence="5">cv. CM334</strain>
    </source>
</reference>
<dbReference type="GO" id="GO:0008017">
    <property type="term" value="F:microtubule binding"/>
    <property type="evidence" value="ECO:0007669"/>
    <property type="project" value="InterPro"/>
</dbReference>
<dbReference type="InterPro" id="IPR001752">
    <property type="entry name" value="Kinesin_motor_dom"/>
</dbReference>
<sequence length="118" mass="13436">MRKGKTFTMKGKKWNKGINYRTLEELFKITNKGSETFTYDISVSVVEVYNEQIRDLLAPVTTSKRLEIKQAREGLHHIPGLVEAKLENIKEVLDVIKIENSARPVGSNNVNKHSSNSH</sequence>
<dbReference type="InterPro" id="IPR027640">
    <property type="entry name" value="Kinesin-like_fam"/>
</dbReference>
<dbReference type="InterPro" id="IPR027417">
    <property type="entry name" value="P-loop_NTPase"/>
</dbReference>